<dbReference type="PANTHER" id="PTHR22916">
    <property type="entry name" value="GLYCOSYLTRANSFERASE"/>
    <property type="match status" value="1"/>
</dbReference>
<name>A0A752IMZ7_SALHO</name>
<dbReference type="Pfam" id="PF00535">
    <property type="entry name" value="Glycos_transf_2"/>
    <property type="match status" value="1"/>
</dbReference>
<evidence type="ECO:0000313" key="2">
    <source>
        <dbReference type="EMBL" id="HAF7510561.1"/>
    </source>
</evidence>
<dbReference type="Gene3D" id="3.90.550.10">
    <property type="entry name" value="Spore Coat Polysaccharide Biosynthesis Protein SpsA, Chain A"/>
    <property type="match status" value="1"/>
</dbReference>
<protein>
    <submittedName>
        <fullName evidence="2">Glycosyltransferase family 2 protein</fullName>
    </submittedName>
</protein>
<dbReference type="InterPro" id="IPR001173">
    <property type="entry name" value="Glyco_trans_2-like"/>
</dbReference>
<dbReference type="EMBL" id="DAAWEP010000005">
    <property type="protein sequence ID" value="HAF7510561.1"/>
    <property type="molecule type" value="Genomic_DNA"/>
</dbReference>
<comment type="caution">
    <text evidence="2">The sequence shown here is derived from an EMBL/GenBank/DDBJ whole genome shotgun (WGS) entry which is preliminary data.</text>
</comment>
<dbReference type="GO" id="GO:0016758">
    <property type="term" value="F:hexosyltransferase activity"/>
    <property type="evidence" value="ECO:0007669"/>
    <property type="project" value="UniProtKB-ARBA"/>
</dbReference>
<evidence type="ECO:0000259" key="1">
    <source>
        <dbReference type="Pfam" id="PF00535"/>
    </source>
</evidence>
<reference evidence="2" key="1">
    <citation type="journal article" date="2018" name="Genome Biol.">
        <title>SKESA: strategic k-mer extension for scrupulous assemblies.</title>
        <authorList>
            <person name="Souvorov A."/>
            <person name="Agarwala R."/>
            <person name="Lipman D.J."/>
        </authorList>
    </citation>
    <scope>NUCLEOTIDE SEQUENCE</scope>
    <source>
        <strain evidence="2">34-87</strain>
    </source>
</reference>
<dbReference type="AlphaFoldDB" id="A0A752IMZ7"/>
<dbReference type="InterPro" id="IPR029044">
    <property type="entry name" value="Nucleotide-diphossugar_trans"/>
</dbReference>
<organism evidence="2">
    <name type="scientific">Salmonella enterica subsp. houtenae serovar 21:z4,z23:-</name>
    <dbReference type="NCBI Taxonomy" id="1967606"/>
    <lineage>
        <taxon>Bacteria</taxon>
        <taxon>Pseudomonadati</taxon>
        <taxon>Pseudomonadota</taxon>
        <taxon>Gammaproteobacteria</taxon>
        <taxon>Enterobacterales</taxon>
        <taxon>Enterobacteriaceae</taxon>
        <taxon>Salmonella</taxon>
    </lineage>
</organism>
<sequence length="311" mass="36100">MDTLKNKVSILMPTYNSADFIEEAINDIIMQDYVHWELIVVDDGSTDNTRNILRQYNDERIIIHFMNKNSGISAALNKALELASGEYILRFDSDDRCDKNRISTQLCFLEENKFDIVGTSVKTISREGILIGKSKYYEDSVFLKKLLRYETPMLHIWLARREVYSNVGKYRLDGVEDYDFILRAIDLGYKISNVSNYYGVSIRKHNSNTASLQGWDQRKKFNLAWVLHRERQRFGKELTSIVTIRTSTIGNKLHSVSNSFLRKALSTKSLLTKIIFISISALISPYQLQYLLFRTLSRINKLKYENSISNT</sequence>
<feature type="domain" description="Glycosyltransferase 2-like" evidence="1">
    <location>
        <begin position="9"/>
        <end position="162"/>
    </location>
</feature>
<reference evidence="2" key="2">
    <citation type="submission" date="2018-07" db="EMBL/GenBank/DDBJ databases">
        <authorList>
            <consortium name="NCBI Pathogen Detection Project"/>
        </authorList>
    </citation>
    <scope>NUCLEOTIDE SEQUENCE</scope>
    <source>
        <strain evidence="2">34-87</strain>
    </source>
</reference>
<dbReference type="SUPFAM" id="SSF53448">
    <property type="entry name" value="Nucleotide-diphospho-sugar transferases"/>
    <property type="match status" value="1"/>
</dbReference>
<keyword evidence="2" id="KW-0808">Transferase</keyword>
<gene>
    <name evidence="2" type="ORF">GNA48_001267</name>
</gene>
<dbReference type="PANTHER" id="PTHR22916:SF3">
    <property type="entry name" value="UDP-GLCNAC:BETAGAL BETA-1,3-N-ACETYLGLUCOSAMINYLTRANSFERASE-LIKE PROTEIN 1"/>
    <property type="match status" value="1"/>
</dbReference>
<proteinExistence type="predicted"/>
<accession>A0A752IMZ7</accession>